<evidence type="ECO:0000313" key="2">
    <source>
        <dbReference type="Proteomes" id="UP000001037"/>
    </source>
</evidence>
<dbReference type="AlphaFoldDB" id="G0EC58"/>
<dbReference type="STRING" id="694429.Pyrfu_1571"/>
<organism evidence="1 2">
    <name type="scientific">Pyrolobus fumarii (strain DSM 11204 / 1A)</name>
    <dbReference type="NCBI Taxonomy" id="694429"/>
    <lineage>
        <taxon>Archaea</taxon>
        <taxon>Thermoproteota</taxon>
        <taxon>Thermoprotei</taxon>
        <taxon>Desulfurococcales</taxon>
        <taxon>Pyrodictiaceae</taxon>
        <taxon>Pyrolobus</taxon>
    </lineage>
</organism>
<dbReference type="eggNOG" id="arCOG07221">
    <property type="taxonomic scope" value="Archaea"/>
</dbReference>
<dbReference type="InParanoid" id="G0EC58"/>
<dbReference type="HOGENOM" id="CLU_2127929_0_0_2"/>
<evidence type="ECO:0000313" key="1">
    <source>
        <dbReference type="EMBL" id="AEM39428.1"/>
    </source>
</evidence>
<proteinExistence type="predicted"/>
<dbReference type="EMBL" id="CP002838">
    <property type="protein sequence ID" value="AEM39428.1"/>
    <property type="molecule type" value="Genomic_DNA"/>
</dbReference>
<dbReference type="Proteomes" id="UP000001037">
    <property type="component" value="Chromosome"/>
</dbReference>
<protein>
    <recommendedName>
        <fullName evidence="3">B box-type domain-containing protein</fullName>
    </recommendedName>
</protein>
<dbReference type="KEGG" id="pfm:Pyrfu_1571"/>
<sequence>MTDYCELCWARPAISECRLCRRRVCTECIGRHGLCLACEATVCRLCGKRLAVGTCAVCSRLVCDECSIQYNPVVRICVECRSRGGKPPRKPPSSLVRLTEKWLAELIREAQRS</sequence>
<accession>G0EC58</accession>
<gene>
    <name evidence="1" type="ordered locus">Pyrfu_1571</name>
</gene>
<reference evidence="1 2" key="1">
    <citation type="journal article" date="2011" name="Stand. Genomic Sci.">
        <title>Complete genome sequence of the hyperthermophilic chemolithoautotroph Pyrolobus fumarii type strain (1A).</title>
        <authorList>
            <person name="Anderson I."/>
            <person name="Goker M."/>
            <person name="Nolan M."/>
            <person name="Lucas S."/>
            <person name="Hammon N."/>
            <person name="Deshpande S."/>
            <person name="Cheng J.F."/>
            <person name="Tapia R."/>
            <person name="Han C."/>
            <person name="Goodwin L."/>
            <person name="Pitluck S."/>
            <person name="Huntemann M."/>
            <person name="Liolios K."/>
            <person name="Ivanova N."/>
            <person name="Pagani I."/>
            <person name="Mavromatis K."/>
            <person name="Ovchinikova G."/>
            <person name="Pati A."/>
            <person name="Chen A."/>
            <person name="Palaniappan K."/>
            <person name="Land M."/>
            <person name="Hauser L."/>
            <person name="Brambilla E.M."/>
            <person name="Huber H."/>
            <person name="Yasawong M."/>
            <person name="Rohde M."/>
            <person name="Spring S."/>
            <person name="Abt B."/>
            <person name="Sikorski J."/>
            <person name="Wirth R."/>
            <person name="Detter J.C."/>
            <person name="Woyke T."/>
            <person name="Bristow J."/>
            <person name="Eisen J.A."/>
            <person name="Markowitz V."/>
            <person name="Hugenholtz P."/>
            <person name="Kyrpides N.C."/>
            <person name="Klenk H.P."/>
            <person name="Lapidus A."/>
        </authorList>
    </citation>
    <scope>NUCLEOTIDE SEQUENCE [LARGE SCALE GENOMIC DNA]</scope>
    <source>
        <strain evidence="2">DSM 11204 / 1A</strain>
    </source>
</reference>
<keyword evidence="2" id="KW-1185">Reference proteome</keyword>
<name>G0EC58_PYRF1</name>
<evidence type="ECO:0008006" key="3">
    <source>
        <dbReference type="Google" id="ProtNLM"/>
    </source>
</evidence>